<feature type="transmembrane region" description="Helical" evidence="1">
    <location>
        <begin position="34"/>
        <end position="54"/>
    </location>
</feature>
<reference evidence="2 3" key="1">
    <citation type="submission" date="2016-10" db="EMBL/GenBank/DDBJ databases">
        <authorList>
            <person name="de Groot N.N."/>
        </authorList>
    </citation>
    <scope>NUCLEOTIDE SEQUENCE [LARGE SCALE GENOMIC DNA]</scope>
    <source>
        <strain evidence="2 3">DSM 25294</strain>
    </source>
</reference>
<dbReference type="Proteomes" id="UP000199382">
    <property type="component" value="Unassembled WGS sequence"/>
</dbReference>
<evidence type="ECO:0000313" key="3">
    <source>
        <dbReference type="Proteomes" id="UP000199382"/>
    </source>
</evidence>
<dbReference type="EMBL" id="FNEK01000066">
    <property type="protein sequence ID" value="SDL06960.1"/>
    <property type="molecule type" value="Genomic_DNA"/>
</dbReference>
<keyword evidence="1" id="KW-0812">Transmembrane</keyword>
<evidence type="ECO:0008006" key="4">
    <source>
        <dbReference type="Google" id="ProtNLM"/>
    </source>
</evidence>
<dbReference type="OrthoDB" id="7510999at2"/>
<dbReference type="RefSeq" id="WP_139188499.1">
    <property type="nucleotide sequence ID" value="NZ_FNEK01000066.1"/>
</dbReference>
<dbReference type="STRING" id="571298.SAMN04488026_106618"/>
<evidence type="ECO:0000313" key="2">
    <source>
        <dbReference type="EMBL" id="SDL06960.1"/>
    </source>
</evidence>
<keyword evidence="3" id="KW-1185">Reference proteome</keyword>
<organism evidence="2 3">
    <name type="scientific">Aliiruegeria lutimaris</name>
    <dbReference type="NCBI Taxonomy" id="571298"/>
    <lineage>
        <taxon>Bacteria</taxon>
        <taxon>Pseudomonadati</taxon>
        <taxon>Pseudomonadota</taxon>
        <taxon>Alphaproteobacteria</taxon>
        <taxon>Rhodobacterales</taxon>
        <taxon>Roseobacteraceae</taxon>
        <taxon>Aliiruegeria</taxon>
    </lineage>
</organism>
<proteinExistence type="predicted"/>
<name>A0A1G9H1Z1_9RHOB</name>
<keyword evidence="1" id="KW-0472">Membrane</keyword>
<dbReference type="AlphaFoldDB" id="A0A1G9H1Z1"/>
<sequence>MFRLTLLLHAITSTVIMGVGIVAALVMGFVSATAIILSILAGLFLGWPVARLIAKELYEE</sequence>
<accession>A0A1G9H1Z1</accession>
<keyword evidence="1" id="KW-1133">Transmembrane helix</keyword>
<gene>
    <name evidence="2" type="ORF">SAMN04488026_106618</name>
</gene>
<evidence type="ECO:0000256" key="1">
    <source>
        <dbReference type="SAM" id="Phobius"/>
    </source>
</evidence>
<protein>
    <recommendedName>
        <fullName evidence="4">CTP synthetase</fullName>
    </recommendedName>
</protein>